<dbReference type="RefSeq" id="WP_130967014.1">
    <property type="nucleotide sequence ID" value="NZ_SIXI01000002.1"/>
</dbReference>
<dbReference type="OrthoDB" id="9813903at2"/>
<evidence type="ECO:0000313" key="1">
    <source>
        <dbReference type="EMBL" id="TBO32804.1"/>
    </source>
</evidence>
<name>A0A4Q9H532_9BURK</name>
<gene>
    <name evidence="1" type="ORF">EYS42_06425</name>
</gene>
<evidence type="ECO:0000313" key="2">
    <source>
        <dbReference type="Proteomes" id="UP000292120"/>
    </source>
</evidence>
<dbReference type="Proteomes" id="UP000292120">
    <property type="component" value="Unassembled WGS sequence"/>
</dbReference>
<reference evidence="1 2" key="1">
    <citation type="submission" date="2019-02" db="EMBL/GenBank/DDBJ databases">
        <title>Aquabacterium sp. strain KMB7.</title>
        <authorList>
            <person name="Chen W.-M."/>
        </authorList>
    </citation>
    <scope>NUCLEOTIDE SEQUENCE [LARGE SCALE GENOMIC DNA]</scope>
    <source>
        <strain evidence="1 2">KMB7</strain>
    </source>
</reference>
<sequence length="152" mass="16262">MSPVLREDLPLPGDAALVDEYRALLQFIHLAPVGLVKARRDGSIDLMNPMAAQLLAPLGFGEGTGGLNLLTILDRASPDIRTLVQLQQGSAGVVCENYRITLPEADHAPEEAPVALGVTLMMLGDVLDSLMAVITDESAAVRLQHLKASWRT</sequence>
<protein>
    <recommendedName>
        <fullName evidence="3">PAS domain-containing protein</fullName>
    </recommendedName>
</protein>
<dbReference type="AlphaFoldDB" id="A0A4Q9H532"/>
<comment type="caution">
    <text evidence="1">The sequence shown here is derived from an EMBL/GenBank/DDBJ whole genome shotgun (WGS) entry which is preliminary data.</text>
</comment>
<evidence type="ECO:0008006" key="3">
    <source>
        <dbReference type="Google" id="ProtNLM"/>
    </source>
</evidence>
<dbReference type="EMBL" id="SIXI01000002">
    <property type="protein sequence ID" value="TBO32804.1"/>
    <property type="molecule type" value="Genomic_DNA"/>
</dbReference>
<proteinExistence type="predicted"/>
<accession>A0A4Q9H532</accession>
<organism evidence="1 2">
    <name type="scientific">Aquabacterium lacunae</name>
    <dbReference type="NCBI Taxonomy" id="2528630"/>
    <lineage>
        <taxon>Bacteria</taxon>
        <taxon>Pseudomonadati</taxon>
        <taxon>Pseudomonadota</taxon>
        <taxon>Betaproteobacteria</taxon>
        <taxon>Burkholderiales</taxon>
        <taxon>Aquabacterium</taxon>
    </lineage>
</organism>
<keyword evidence="2" id="KW-1185">Reference proteome</keyword>